<name>A1ZKM2_MICM2</name>
<accession>A1ZKM2</accession>
<evidence type="ECO:0000313" key="3">
    <source>
        <dbReference type="Proteomes" id="UP000004095"/>
    </source>
</evidence>
<dbReference type="EMBL" id="AAWS01000012">
    <property type="protein sequence ID" value="EAY29248.1"/>
    <property type="molecule type" value="Genomic_DNA"/>
</dbReference>
<gene>
    <name evidence="2" type="ORF">M23134_02439</name>
</gene>
<feature type="chain" id="PRO_5002641687" description="Outer membrane lipoprotein-sorting protein" evidence="1">
    <location>
        <begin position="24"/>
        <end position="232"/>
    </location>
</feature>
<dbReference type="OrthoDB" id="128937at2"/>
<sequence>MKKTFQLFLFALLFLGSSQFAQAQTADDILEAHFKAIGGKDQWRQLHTITYKAYFTRIYMRSEYEVTHLSSNAWQMVDFCRTTTSDGKRSWCKRVNGKTVLFKNNIVRPPLQPYYLDYKKKGHKIKYIGVTTIEGKEYHQLETIQKNGTVEHLFFDTHLFMLRITKTKLGMKEGSKNLWQHIYYDDYKQVGNRWFFHKKRIQQPGTTTLYITKSDIVPNAKVNPQLFKYPGK</sequence>
<dbReference type="RefSeq" id="WP_002696920.1">
    <property type="nucleotide sequence ID" value="NZ_AAWS01000012.1"/>
</dbReference>
<proteinExistence type="predicted"/>
<dbReference type="Gene3D" id="2.50.20.10">
    <property type="entry name" value="Lipoprotein localisation LolA/LolB/LppX"/>
    <property type="match status" value="1"/>
</dbReference>
<feature type="signal peptide" evidence="1">
    <location>
        <begin position="1"/>
        <end position="23"/>
    </location>
</feature>
<keyword evidence="1" id="KW-0732">Signal</keyword>
<keyword evidence="3" id="KW-1185">Reference proteome</keyword>
<organism evidence="2 3">
    <name type="scientific">Microscilla marina ATCC 23134</name>
    <dbReference type="NCBI Taxonomy" id="313606"/>
    <lineage>
        <taxon>Bacteria</taxon>
        <taxon>Pseudomonadati</taxon>
        <taxon>Bacteroidota</taxon>
        <taxon>Cytophagia</taxon>
        <taxon>Cytophagales</taxon>
        <taxon>Microscillaceae</taxon>
        <taxon>Microscilla</taxon>
    </lineage>
</organism>
<reference evidence="2 3" key="1">
    <citation type="submission" date="2007-01" db="EMBL/GenBank/DDBJ databases">
        <authorList>
            <person name="Haygood M."/>
            <person name="Podell S."/>
            <person name="Anderson C."/>
            <person name="Hopkinson B."/>
            <person name="Roe K."/>
            <person name="Barbeau K."/>
            <person name="Gaasterland T."/>
            <person name="Ferriera S."/>
            <person name="Johnson J."/>
            <person name="Kravitz S."/>
            <person name="Beeson K."/>
            <person name="Sutton G."/>
            <person name="Rogers Y.-H."/>
            <person name="Friedman R."/>
            <person name="Frazier M."/>
            <person name="Venter J.C."/>
        </authorList>
    </citation>
    <scope>NUCLEOTIDE SEQUENCE [LARGE SCALE GENOMIC DNA]</scope>
    <source>
        <strain evidence="2 3">ATCC 23134</strain>
    </source>
</reference>
<dbReference type="Proteomes" id="UP000004095">
    <property type="component" value="Unassembled WGS sequence"/>
</dbReference>
<evidence type="ECO:0008006" key="4">
    <source>
        <dbReference type="Google" id="ProtNLM"/>
    </source>
</evidence>
<protein>
    <recommendedName>
        <fullName evidence="4">Outer membrane lipoprotein-sorting protein</fullName>
    </recommendedName>
</protein>
<dbReference type="AlphaFoldDB" id="A1ZKM2"/>
<evidence type="ECO:0000313" key="2">
    <source>
        <dbReference type="EMBL" id="EAY29248.1"/>
    </source>
</evidence>
<comment type="caution">
    <text evidence="2">The sequence shown here is derived from an EMBL/GenBank/DDBJ whole genome shotgun (WGS) entry which is preliminary data.</text>
</comment>
<evidence type="ECO:0000256" key="1">
    <source>
        <dbReference type="SAM" id="SignalP"/>
    </source>
</evidence>